<comment type="caution">
    <text evidence="7">The sequence shown here is derived from an EMBL/GenBank/DDBJ whole genome shotgun (WGS) entry which is preliminary data.</text>
</comment>
<sequence length="190" mass="21572">MVSNHLSYMDVVPLWLAVDGTFIAKSEIKSWPFFGWGTKILGMIFIDRALKRDVQRVNNMIKSTITEDQGIIIFPEGTSTKGETVLPFHPSLLEYPAQHNVPVSYATLTYQSFDPNKPASEYICWWGGMSFLDHFWELLKMPGFKADITFGSKRIVNADRKQLSDQLHQLVKANFQPVEQAGSTKPMKSV</sequence>
<proteinExistence type="predicted"/>
<protein>
    <submittedName>
        <fullName evidence="7">1-acyl-sn-glycerol-3-phosphate acyltransferase</fullName>
    </submittedName>
</protein>
<dbReference type="SUPFAM" id="SSF69593">
    <property type="entry name" value="Glycerol-3-phosphate (1)-acyltransferase"/>
    <property type="match status" value="1"/>
</dbReference>
<keyword evidence="2" id="KW-0444">Lipid biosynthesis</keyword>
<dbReference type="Proteomes" id="UP001207918">
    <property type="component" value="Unassembled WGS sequence"/>
</dbReference>
<dbReference type="GO" id="GO:0016746">
    <property type="term" value="F:acyltransferase activity"/>
    <property type="evidence" value="ECO:0007669"/>
    <property type="project" value="UniProtKB-KW"/>
</dbReference>
<keyword evidence="3" id="KW-0808">Transferase</keyword>
<dbReference type="CDD" id="cd07989">
    <property type="entry name" value="LPLAT_AGPAT-like"/>
    <property type="match status" value="1"/>
</dbReference>
<evidence type="ECO:0000256" key="1">
    <source>
        <dbReference type="ARBA" id="ARBA00005189"/>
    </source>
</evidence>
<dbReference type="PANTHER" id="PTHR10434:SF64">
    <property type="entry name" value="1-ACYL-SN-GLYCEROL-3-PHOSPHATE ACYLTRANSFERASE-RELATED"/>
    <property type="match status" value="1"/>
</dbReference>
<dbReference type="Pfam" id="PF01553">
    <property type="entry name" value="Acyltransferase"/>
    <property type="match status" value="1"/>
</dbReference>
<evidence type="ECO:0000256" key="5">
    <source>
        <dbReference type="ARBA" id="ARBA00023315"/>
    </source>
</evidence>
<evidence type="ECO:0000313" key="8">
    <source>
        <dbReference type="Proteomes" id="UP001207918"/>
    </source>
</evidence>
<evidence type="ECO:0000256" key="4">
    <source>
        <dbReference type="ARBA" id="ARBA00023098"/>
    </source>
</evidence>
<accession>A0ABT3PR47</accession>
<evidence type="ECO:0000256" key="3">
    <source>
        <dbReference type="ARBA" id="ARBA00022679"/>
    </source>
</evidence>
<dbReference type="SMART" id="SM00563">
    <property type="entry name" value="PlsC"/>
    <property type="match status" value="1"/>
</dbReference>
<feature type="domain" description="Phospholipid/glycerol acyltransferase" evidence="6">
    <location>
        <begin position="1"/>
        <end position="111"/>
    </location>
</feature>
<dbReference type="InterPro" id="IPR002123">
    <property type="entry name" value="Plipid/glycerol_acylTrfase"/>
</dbReference>
<keyword evidence="5 7" id="KW-0012">Acyltransferase</keyword>
<evidence type="ECO:0000259" key="6">
    <source>
        <dbReference type="SMART" id="SM00563"/>
    </source>
</evidence>
<keyword evidence="8" id="KW-1185">Reference proteome</keyword>
<reference evidence="7 8" key="1">
    <citation type="submission" date="2021-03" db="EMBL/GenBank/DDBJ databases">
        <title>Aliifodinibius sp. nov., a new bacterium isolated from saline soil.</title>
        <authorList>
            <person name="Galisteo C."/>
            <person name="De La Haba R."/>
            <person name="Sanchez-Porro C."/>
            <person name="Ventosa A."/>
        </authorList>
    </citation>
    <scope>NUCLEOTIDE SEQUENCE [LARGE SCALE GENOMIC DNA]</scope>
    <source>
        <strain evidence="7 8">1BSP15-2V2</strain>
    </source>
</reference>
<dbReference type="EMBL" id="JAGGJA010000011">
    <property type="protein sequence ID" value="MCW9708300.1"/>
    <property type="molecule type" value="Genomic_DNA"/>
</dbReference>
<keyword evidence="4" id="KW-0443">Lipid metabolism</keyword>
<evidence type="ECO:0000313" key="7">
    <source>
        <dbReference type="EMBL" id="MCW9708300.1"/>
    </source>
</evidence>
<evidence type="ECO:0000256" key="2">
    <source>
        <dbReference type="ARBA" id="ARBA00022516"/>
    </source>
</evidence>
<comment type="pathway">
    <text evidence="1">Lipid metabolism.</text>
</comment>
<name>A0ABT3PR47_9BACT</name>
<gene>
    <name evidence="7" type="ORF">J6I44_15645</name>
</gene>
<dbReference type="PANTHER" id="PTHR10434">
    <property type="entry name" value="1-ACYL-SN-GLYCEROL-3-PHOSPHATE ACYLTRANSFERASE"/>
    <property type="match status" value="1"/>
</dbReference>
<organism evidence="7 8">
    <name type="scientific">Fodinibius salsisoli</name>
    <dbReference type="NCBI Taxonomy" id="2820877"/>
    <lineage>
        <taxon>Bacteria</taxon>
        <taxon>Pseudomonadati</taxon>
        <taxon>Balneolota</taxon>
        <taxon>Balneolia</taxon>
        <taxon>Balneolales</taxon>
        <taxon>Balneolaceae</taxon>
        <taxon>Fodinibius</taxon>
    </lineage>
</organism>